<reference evidence="1 2" key="1">
    <citation type="submission" date="2016-04" db="EMBL/GenBank/DDBJ databases">
        <title>The genome of Intoshia linei affirms orthonectids as highly simplified spiralians.</title>
        <authorList>
            <person name="Mikhailov K.V."/>
            <person name="Slusarev G.S."/>
            <person name="Nikitin M.A."/>
            <person name="Logacheva M.D."/>
            <person name="Penin A."/>
            <person name="Aleoshin V."/>
            <person name="Panchin Y.V."/>
        </authorList>
    </citation>
    <scope>NUCLEOTIDE SEQUENCE [LARGE SCALE GENOMIC DNA]</scope>
    <source>
        <strain evidence="1">Intl2013</strain>
        <tissue evidence="1">Whole animal</tissue>
    </source>
</reference>
<keyword evidence="2" id="KW-1185">Reference proteome</keyword>
<dbReference type="AlphaFoldDB" id="A0A177AU61"/>
<dbReference type="EMBL" id="LWCA01001541">
    <property type="protein sequence ID" value="OAF64913.1"/>
    <property type="molecule type" value="Genomic_DNA"/>
</dbReference>
<proteinExistence type="predicted"/>
<comment type="caution">
    <text evidence="1">The sequence shown here is derived from an EMBL/GenBank/DDBJ whole genome shotgun (WGS) entry which is preliminary data.</text>
</comment>
<name>A0A177AU61_9BILA</name>
<evidence type="ECO:0000313" key="2">
    <source>
        <dbReference type="Proteomes" id="UP000078046"/>
    </source>
</evidence>
<accession>A0A177AU61</accession>
<dbReference type="SUPFAM" id="SSF49764">
    <property type="entry name" value="HSP20-like chaperones"/>
    <property type="match status" value="1"/>
</dbReference>
<organism evidence="1 2">
    <name type="scientific">Intoshia linei</name>
    <dbReference type="NCBI Taxonomy" id="1819745"/>
    <lineage>
        <taxon>Eukaryota</taxon>
        <taxon>Metazoa</taxon>
        <taxon>Spiralia</taxon>
        <taxon>Lophotrochozoa</taxon>
        <taxon>Mesozoa</taxon>
        <taxon>Orthonectida</taxon>
        <taxon>Rhopaluridae</taxon>
        <taxon>Intoshia</taxon>
    </lineage>
</organism>
<sequence length="94" mass="11184">MLIVLDNNENWSQTETHILLKFSNISHHTHASDFNGCDNYIKINLNPYIYECFFDQPIKFDSIVTHIERDFISCTFEKIDNVIWTNFSKTFECN</sequence>
<protein>
    <submittedName>
        <fullName evidence="1">Uncharacterized protein</fullName>
    </submittedName>
</protein>
<dbReference type="InterPro" id="IPR008978">
    <property type="entry name" value="HSP20-like_chaperone"/>
</dbReference>
<gene>
    <name evidence="1" type="ORF">A3Q56_07379</name>
</gene>
<dbReference type="Proteomes" id="UP000078046">
    <property type="component" value="Unassembled WGS sequence"/>
</dbReference>
<evidence type="ECO:0000313" key="1">
    <source>
        <dbReference type="EMBL" id="OAF64913.1"/>
    </source>
</evidence>